<dbReference type="CDD" id="cd07505">
    <property type="entry name" value="HAD_BPGM-like"/>
    <property type="match status" value="1"/>
</dbReference>
<accession>A0ABS2HK12</accession>
<dbReference type="PANTHER" id="PTHR18901:SF38">
    <property type="entry name" value="PSEUDOURIDINE-5'-PHOSPHATASE"/>
    <property type="match status" value="1"/>
</dbReference>
<dbReference type="SUPFAM" id="SSF56784">
    <property type="entry name" value="HAD-like"/>
    <property type="match status" value="1"/>
</dbReference>
<evidence type="ECO:0000313" key="2">
    <source>
        <dbReference type="Proteomes" id="UP000809621"/>
    </source>
</evidence>
<gene>
    <name evidence="1" type="ORF">JQC93_13295</name>
</gene>
<proteinExistence type="predicted"/>
<reference evidence="1 2" key="1">
    <citation type="submission" date="2021-02" db="EMBL/GenBank/DDBJ databases">
        <authorList>
            <person name="Park J.-S."/>
        </authorList>
    </citation>
    <scope>NUCLEOTIDE SEQUENCE [LARGE SCALE GENOMIC DNA]</scope>
    <source>
        <strain evidence="1 2">188UL20-2</strain>
    </source>
</reference>
<dbReference type="InterPro" id="IPR006439">
    <property type="entry name" value="HAD-SF_hydro_IA"/>
</dbReference>
<dbReference type="Gene3D" id="1.10.150.240">
    <property type="entry name" value="Putative phosphatase, domain 2"/>
    <property type="match status" value="1"/>
</dbReference>
<comment type="caution">
    <text evidence="1">The sequence shown here is derived from an EMBL/GenBank/DDBJ whole genome shotgun (WGS) entry which is preliminary data.</text>
</comment>
<dbReference type="Proteomes" id="UP000809621">
    <property type="component" value="Unassembled WGS sequence"/>
</dbReference>
<dbReference type="RefSeq" id="WP_205158919.1">
    <property type="nucleotide sequence ID" value="NZ_JAFEUM010000005.1"/>
</dbReference>
<organism evidence="1 2">
    <name type="scientific">Vibrio ulleungensis</name>
    <dbReference type="NCBI Taxonomy" id="2807619"/>
    <lineage>
        <taxon>Bacteria</taxon>
        <taxon>Pseudomonadati</taxon>
        <taxon>Pseudomonadota</taxon>
        <taxon>Gammaproteobacteria</taxon>
        <taxon>Vibrionales</taxon>
        <taxon>Vibrionaceae</taxon>
        <taxon>Vibrio</taxon>
    </lineage>
</organism>
<dbReference type="InterPro" id="IPR041492">
    <property type="entry name" value="HAD_2"/>
</dbReference>
<dbReference type="EMBL" id="JAFEUM010000005">
    <property type="protein sequence ID" value="MBM7037384.1"/>
    <property type="molecule type" value="Genomic_DNA"/>
</dbReference>
<dbReference type="PANTHER" id="PTHR18901">
    <property type="entry name" value="2-DEOXYGLUCOSE-6-PHOSPHATE PHOSPHATASE 2"/>
    <property type="match status" value="1"/>
</dbReference>
<dbReference type="NCBIfam" id="TIGR01509">
    <property type="entry name" value="HAD-SF-IA-v3"/>
    <property type="match status" value="1"/>
</dbReference>
<dbReference type="InterPro" id="IPR023198">
    <property type="entry name" value="PGP-like_dom2"/>
</dbReference>
<dbReference type="SFLD" id="SFLDS00003">
    <property type="entry name" value="Haloacid_Dehalogenase"/>
    <property type="match status" value="1"/>
</dbReference>
<dbReference type="SFLD" id="SFLDG01129">
    <property type="entry name" value="C1.5:_HAD__Beta-PGM__Phosphata"/>
    <property type="match status" value="1"/>
</dbReference>
<protein>
    <submittedName>
        <fullName evidence="1">HAD family phosphatase</fullName>
    </submittedName>
</protein>
<sequence length="218" mass="24691">MYCAALFDMDGLIFDTERSIKSVWQQAAQLQSLNIDDSFYSKFIGVKDVECEDMLKRYFLNADFSLDKFIFDRDRLMAAQKRNTTEIKRGFDTLFHHLLDQQVKLALVTSSSLSQVQHHFKDYHYLSSFKVIVTGDDVVKGKPNPECYIRAIQGLNVKADQCVVFEDSNNGMRAGLAAKCDCVMVPDLTTPSHTIREKATAILSSLEQAIPLFTPTSK</sequence>
<dbReference type="Pfam" id="PF13419">
    <property type="entry name" value="HAD_2"/>
    <property type="match status" value="1"/>
</dbReference>
<dbReference type="InterPro" id="IPR036412">
    <property type="entry name" value="HAD-like_sf"/>
</dbReference>
<dbReference type="InterPro" id="IPR023214">
    <property type="entry name" value="HAD_sf"/>
</dbReference>
<name>A0ABS2HK12_9VIBR</name>
<dbReference type="Gene3D" id="3.40.50.1000">
    <property type="entry name" value="HAD superfamily/HAD-like"/>
    <property type="match status" value="1"/>
</dbReference>
<evidence type="ECO:0000313" key="1">
    <source>
        <dbReference type="EMBL" id="MBM7037384.1"/>
    </source>
</evidence>
<keyword evidence="2" id="KW-1185">Reference proteome</keyword>